<keyword evidence="2" id="KW-1185">Reference proteome</keyword>
<name>A0A853EPF7_9MICO</name>
<sequence>MLDPLACSERPEVALGDVGTEAEDRWTADEPDVSGVAFAAGGRHEALTELQDVNRSLRLW</sequence>
<evidence type="ECO:0000313" key="2">
    <source>
        <dbReference type="Proteomes" id="UP000561011"/>
    </source>
</evidence>
<organism evidence="1 2">
    <name type="scientific">Sanguibacter inulinus</name>
    <dbReference type="NCBI Taxonomy" id="60922"/>
    <lineage>
        <taxon>Bacteria</taxon>
        <taxon>Bacillati</taxon>
        <taxon>Actinomycetota</taxon>
        <taxon>Actinomycetes</taxon>
        <taxon>Micrococcales</taxon>
        <taxon>Sanguibacteraceae</taxon>
        <taxon>Sanguibacter</taxon>
    </lineage>
</organism>
<gene>
    <name evidence="1" type="ORF">HZZ10_02850</name>
</gene>
<accession>A0A853EPF7</accession>
<dbReference type="EMBL" id="JACBYE010000004">
    <property type="protein sequence ID" value="NYS92469.1"/>
    <property type="molecule type" value="Genomic_DNA"/>
</dbReference>
<evidence type="ECO:0000313" key="1">
    <source>
        <dbReference type="EMBL" id="NYS92469.1"/>
    </source>
</evidence>
<reference evidence="1 2" key="1">
    <citation type="submission" date="2020-07" db="EMBL/GenBank/DDBJ databases">
        <title>MOT database genomes.</title>
        <authorList>
            <person name="Joseph S."/>
            <person name="Aduse-Opoku J."/>
            <person name="Hashim A."/>
            <person name="Wade W."/>
            <person name="Curtis M."/>
        </authorList>
    </citation>
    <scope>NUCLEOTIDE SEQUENCE [LARGE SCALE GENOMIC DNA]</scope>
    <source>
        <strain evidence="1 2">DSM 100099</strain>
    </source>
</reference>
<proteinExistence type="predicted"/>
<dbReference type="AlphaFoldDB" id="A0A853EPF7"/>
<dbReference type="RefSeq" id="WP_179912326.1">
    <property type="nucleotide sequence ID" value="NZ_JACBYE010000004.1"/>
</dbReference>
<dbReference type="Proteomes" id="UP000561011">
    <property type="component" value="Unassembled WGS sequence"/>
</dbReference>
<protein>
    <submittedName>
        <fullName evidence="1">Uncharacterized protein</fullName>
    </submittedName>
</protein>
<comment type="caution">
    <text evidence="1">The sequence shown here is derived from an EMBL/GenBank/DDBJ whole genome shotgun (WGS) entry which is preliminary data.</text>
</comment>